<dbReference type="PANTHER" id="PTHR24025:SF22">
    <property type="entry name" value="CADHERIN DOMAIN-CONTAINING PROTEIN"/>
    <property type="match status" value="1"/>
</dbReference>
<keyword evidence="8" id="KW-0472">Membrane</keyword>
<name>A0A5B7G293_PORTR</name>
<protein>
    <submittedName>
        <fullName evidence="12">Cadherin-87A</fullName>
    </submittedName>
</protein>
<dbReference type="PANTHER" id="PTHR24025">
    <property type="entry name" value="DESMOGLEIN FAMILY MEMBER"/>
    <property type="match status" value="1"/>
</dbReference>
<dbReference type="OrthoDB" id="9990384at2759"/>
<keyword evidence="13" id="KW-1185">Reference proteome</keyword>
<comment type="caution">
    <text evidence="12">The sequence shown here is derived from an EMBL/GenBank/DDBJ whole genome shotgun (WGS) entry which is preliminary data.</text>
</comment>
<accession>A0A5B7G293</accession>
<evidence type="ECO:0000256" key="7">
    <source>
        <dbReference type="ARBA" id="ARBA00022989"/>
    </source>
</evidence>
<dbReference type="AlphaFoldDB" id="A0A5B7G293"/>
<dbReference type="GO" id="GO:0007156">
    <property type="term" value="P:homophilic cell adhesion via plasma membrane adhesion molecules"/>
    <property type="evidence" value="ECO:0007669"/>
    <property type="project" value="InterPro"/>
</dbReference>
<evidence type="ECO:0000313" key="13">
    <source>
        <dbReference type="Proteomes" id="UP000324222"/>
    </source>
</evidence>
<sequence>MLSPITKVGHGSLVITIVDVNDFPPIFPPPWSPDSPILLVKVAEELPLGSLLTTITASDVDSNIGGYSLSEPSEHFALDNATGVVTVKARLDYETRPELSFVVVAHDTGVPSLSASATVVVQLNNINDEEPVFGKPIYDGEVLENSPAGTPIINVTAVDADKGMFGVVTYSLAVKRANPATAGPSTSASDSAGKDVLEGFEPPASPSSSSAHSAEDE</sequence>
<dbReference type="SMART" id="SM00112">
    <property type="entry name" value="CA"/>
    <property type="match status" value="1"/>
</dbReference>
<keyword evidence="7" id="KW-1133">Transmembrane helix</keyword>
<evidence type="ECO:0000256" key="5">
    <source>
        <dbReference type="ARBA" id="ARBA00022837"/>
    </source>
</evidence>
<dbReference type="GO" id="GO:0016020">
    <property type="term" value="C:membrane"/>
    <property type="evidence" value="ECO:0007669"/>
    <property type="project" value="UniProtKB-SubCell"/>
</dbReference>
<proteinExistence type="predicted"/>
<evidence type="ECO:0000313" key="12">
    <source>
        <dbReference type="EMBL" id="MPC54190.1"/>
    </source>
</evidence>
<keyword evidence="3" id="KW-0732">Signal</keyword>
<evidence type="ECO:0000256" key="6">
    <source>
        <dbReference type="ARBA" id="ARBA00022889"/>
    </source>
</evidence>
<organism evidence="12 13">
    <name type="scientific">Portunus trituberculatus</name>
    <name type="common">Swimming crab</name>
    <name type="synonym">Neptunus trituberculatus</name>
    <dbReference type="NCBI Taxonomy" id="210409"/>
    <lineage>
        <taxon>Eukaryota</taxon>
        <taxon>Metazoa</taxon>
        <taxon>Ecdysozoa</taxon>
        <taxon>Arthropoda</taxon>
        <taxon>Crustacea</taxon>
        <taxon>Multicrustacea</taxon>
        <taxon>Malacostraca</taxon>
        <taxon>Eumalacostraca</taxon>
        <taxon>Eucarida</taxon>
        <taxon>Decapoda</taxon>
        <taxon>Pleocyemata</taxon>
        <taxon>Brachyura</taxon>
        <taxon>Eubrachyura</taxon>
        <taxon>Portunoidea</taxon>
        <taxon>Portunidae</taxon>
        <taxon>Portuninae</taxon>
        <taxon>Portunus</taxon>
    </lineage>
</organism>
<dbReference type="EMBL" id="VSRR010012179">
    <property type="protein sequence ID" value="MPC54190.1"/>
    <property type="molecule type" value="Genomic_DNA"/>
</dbReference>
<evidence type="ECO:0000256" key="2">
    <source>
        <dbReference type="ARBA" id="ARBA00022692"/>
    </source>
</evidence>
<keyword evidence="6" id="KW-0130">Cell adhesion</keyword>
<dbReference type="Gene3D" id="2.60.40.60">
    <property type="entry name" value="Cadherins"/>
    <property type="match status" value="2"/>
</dbReference>
<dbReference type="GO" id="GO:0005911">
    <property type="term" value="C:cell-cell junction"/>
    <property type="evidence" value="ECO:0007669"/>
    <property type="project" value="TreeGrafter"/>
</dbReference>
<evidence type="ECO:0000256" key="9">
    <source>
        <dbReference type="PROSITE-ProRule" id="PRU00043"/>
    </source>
</evidence>
<dbReference type="InterPro" id="IPR050971">
    <property type="entry name" value="Cadherin-domain_protein"/>
</dbReference>
<evidence type="ECO:0000256" key="8">
    <source>
        <dbReference type="ARBA" id="ARBA00023136"/>
    </source>
</evidence>
<dbReference type="PRINTS" id="PR00205">
    <property type="entry name" value="CADHERIN"/>
</dbReference>
<dbReference type="GO" id="GO:0008104">
    <property type="term" value="P:intracellular protein localization"/>
    <property type="evidence" value="ECO:0007669"/>
    <property type="project" value="UniProtKB-ARBA"/>
</dbReference>
<evidence type="ECO:0000259" key="11">
    <source>
        <dbReference type="PROSITE" id="PS50268"/>
    </source>
</evidence>
<keyword evidence="5 9" id="KW-0106">Calcium</keyword>
<gene>
    <name evidence="12" type="primary">Cad87A_2</name>
    <name evidence="12" type="ORF">E2C01_048098</name>
</gene>
<feature type="region of interest" description="Disordered" evidence="10">
    <location>
        <begin position="178"/>
        <end position="217"/>
    </location>
</feature>
<dbReference type="Proteomes" id="UP000324222">
    <property type="component" value="Unassembled WGS sequence"/>
</dbReference>
<dbReference type="SUPFAM" id="SSF49313">
    <property type="entry name" value="Cadherin-like"/>
    <property type="match status" value="2"/>
</dbReference>
<dbReference type="PROSITE" id="PS50268">
    <property type="entry name" value="CADHERIN_2"/>
    <property type="match status" value="1"/>
</dbReference>
<keyword evidence="4" id="KW-0677">Repeat</keyword>
<evidence type="ECO:0000256" key="1">
    <source>
        <dbReference type="ARBA" id="ARBA00004167"/>
    </source>
</evidence>
<dbReference type="FunFam" id="2.60.40.60:FF:000033">
    <property type="entry name" value="FAT atypical cadherin 1"/>
    <property type="match status" value="1"/>
</dbReference>
<feature type="domain" description="Cadherin" evidence="11">
    <location>
        <begin position="34"/>
        <end position="133"/>
    </location>
</feature>
<feature type="compositionally biased region" description="Low complexity" evidence="10">
    <location>
        <begin position="206"/>
        <end position="217"/>
    </location>
</feature>
<dbReference type="Pfam" id="PF00028">
    <property type="entry name" value="Cadherin"/>
    <property type="match status" value="1"/>
</dbReference>
<dbReference type="CDD" id="cd11304">
    <property type="entry name" value="Cadherin_repeat"/>
    <property type="match status" value="2"/>
</dbReference>
<dbReference type="GO" id="GO:0005509">
    <property type="term" value="F:calcium ion binding"/>
    <property type="evidence" value="ECO:0007669"/>
    <property type="project" value="UniProtKB-UniRule"/>
</dbReference>
<evidence type="ECO:0000256" key="4">
    <source>
        <dbReference type="ARBA" id="ARBA00022737"/>
    </source>
</evidence>
<dbReference type="InterPro" id="IPR015919">
    <property type="entry name" value="Cadherin-like_sf"/>
</dbReference>
<keyword evidence="2" id="KW-0812">Transmembrane</keyword>
<evidence type="ECO:0000256" key="10">
    <source>
        <dbReference type="SAM" id="MobiDB-lite"/>
    </source>
</evidence>
<comment type="subcellular location">
    <subcellularLocation>
        <location evidence="1">Membrane</location>
        <topology evidence="1">Single-pass membrane protein</topology>
    </subcellularLocation>
</comment>
<reference evidence="12 13" key="1">
    <citation type="submission" date="2019-05" db="EMBL/GenBank/DDBJ databases">
        <title>Another draft genome of Portunus trituberculatus and its Hox gene families provides insights of decapod evolution.</title>
        <authorList>
            <person name="Jeong J.-H."/>
            <person name="Song I."/>
            <person name="Kim S."/>
            <person name="Choi T."/>
            <person name="Kim D."/>
            <person name="Ryu S."/>
            <person name="Kim W."/>
        </authorList>
    </citation>
    <scope>NUCLEOTIDE SEQUENCE [LARGE SCALE GENOMIC DNA]</scope>
    <source>
        <tissue evidence="12">Muscle</tissue>
    </source>
</reference>
<evidence type="ECO:0000256" key="3">
    <source>
        <dbReference type="ARBA" id="ARBA00022729"/>
    </source>
</evidence>
<dbReference type="InterPro" id="IPR002126">
    <property type="entry name" value="Cadherin-like_dom"/>
</dbReference>